<protein>
    <submittedName>
        <fullName evidence="1">Uncharacterized protein</fullName>
    </submittedName>
</protein>
<evidence type="ECO:0000313" key="1">
    <source>
        <dbReference type="WBParaSite" id="MCU_013502-RA"/>
    </source>
</evidence>
<sequence>MRYSQGYLHSRNLHETHPLDCDKTFCLFSCFGLAGWSRHRCSIPGAPTSPAQNRLTTLHPAKCLPSSAKSSSIANADEFRNQVLH</sequence>
<accession>A0A5K3G0D5</accession>
<organism evidence="1">
    <name type="scientific">Mesocestoides corti</name>
    <name type="common">Flatworm</name>
    <dbReference type="NCBI Taxonomy" id="53468"/>
    <lineage>
        <taxon>Eukaryota</taxon>
        <taxon>Metazoa</taxon>
        <taxon>Spiralia</taxon>
        <taxon>Lophotrochozoa</taxon>
        <taxon>Platyhelminthes</taxon>
        <taxon>Cestoda</taxon>
        <taxon>Eucestoda</taxon>
        <taxon>Cyclophyllidea</taxon>
        <taxon>Mesocestoididae</taxon>
        <taxon>Mesocestoides</taxon>
    </lineage>
</organism>
<reference evidence="1" key="1">
    <citation type="submission" date="2019-11" db="UniProtKB">
        <authorList>
            <consortium name="WormBaseParasite"/>
        </authorList>
    </citation>
    <scope>IDENTIFICATION</scope>
</reference>
<proteinExistence type="predicted"/>
<name>A0A5K3G0D5_MESCO</name>
<dbReference type="AlphaFoldDB" id="A0A5K3G0D5"/>
<dbReference type="WBParaSite" id="MCU_013502-RA">
    <property type="protein sequence ID" value="MCU_013502-RA"/>
    <property type="gene ID" value="MCU_013502"/>
</dbReference>